<sequence length="69" mass="8566">TAYDNIVDKILKEKWIEALNQCNDQRIDMIEEYLEKFSDRRERIFVERFIVLPVTFYHIKNNPDFKLYH</sequence>
<evidence type="ECO:0000313" key="2">
    <source>
        <dbReference type="Proteomes" id="UP000789702"/>
    </source>
</evidence>
<organism evidence="1 2">
    <name type="scientific">Dentiscutata heterogama</name>
    <dbReference type="NCBI Taxonomy" id="1316150"/>
    <lineage>
        <taxon>Eukaryota</taxon>
        <taxon>Fungi</taxon>
        <taxon>Fungi incertae sedis</taxon>
        <taxon>Mucoromycota</taxon>
        <taxon>Glomeromycotina</taxon>
        <taxon>Glomeromycetes</taxon>
        <taxon>Diversisporales</taxon>
        <taxon>Gigasporaceae</taxon>
        <taxon>Dentiscutata</taxon>
    </lineage>
</organism>
<feature type="non-terminal residue" evidence="1">
    <location>
        <position position="69"/>
    </location>
</feature>
<dbReference type="Proteomes" id="UP000789702">
    <property type="component" value="Unassembled WGS sequence"/>
</dbReference>
<feature type="non-terminal residue" evidence="1">
    <location>
        <position position="1"/>
    </location>
</feature>
<reference evidence="1" key="1">
    <citation type="submission" date="2021-06" db="EMBL/GenBank/DDBJ databases">
        <authorList>
            <person name="Kallberg Y."/>
            <person name="Tangrot J."/>
            <person name="Rosling A."/>
        </authorList>
    </citation>
    <scope>NUCLEOTIDE SEQUENCE</scope>
    <source>
        <strain evidence="1">IL203A</strain>
    </source>
</reference>
<gene>
    <name evidence="1" type="ORF">DHETER_LOCUS10513</name>
</gene>
<evidence type="ECO:0000313" key="1">
    <source>
        <dbReference type="EMBL" id="CAG8678349.1"/>
    </source>
</evidence>
<dbReference type="EMBL" id="CAJVPU010020804">
    <property type="protein sequence ID" value="CAG8678349.1"/>
    <property type="molecule type" value="Genomic_DNA"/>
</dbReference>
<accession>A0ACA9P023</accession>
<proteinExistence type="predicted"/>
<comment type="caution">
    <text evidence="1">The sequence shown here is derived from an EMBL/GenBank/DDBJ whole genome shotgun (WGS) entry which is preliminary data.</text>
</comment>
<protein>
    <submittedName>
        <fullName evidence="1">15209_t:CDS:1</fullName>
    </submittedName>
</protein>
<keyword evidence="2" id="KW-1185">Reference proteome</keyword>
<name>A0ACA9P023_9GLOM</name>